<feature type="region of interest" description="Disordered" evidence="1">
    <location>
        <begin position="1"/>
        <end position="51"/>
    </location>
</feature>
<keyword evidence="3" id="KW-1185">Reference proteome</keyword>
<evidence type="ECO:0000313" key="2">
    <source>
        <dbReference type="EMBL" id="KAL2502120.1"/>
    </source>
</evidence>
<evidence type="ECO:0000256" key="1">
    <source>
        <dbReference type="SAM" id="MobiDB-lite"/>
    </source>
</evidence>
<gene>
    <name evidence="2" type="ORF">Fot_35968</name>
</gene>
<proteinExistence type="predicted"/>
<dbReference type="AlphaFoldDB" id="A0ABD1SN29"/>
<name>A0ABD1SN29_9LAMI</name>
<feature type="compositionally biased region" description="Basic and acidic residues" evidence="1">
    <location>
        <begin position="1"/>
        <end position="25"/>
    </location>
</feature>
<evidence type="ECO:0000313" key="3">
    <source>
        <dbReference type="Proteomes" id="UP001604277"/>
    </source>
</evidence>
<organism evidence="2 3">
    <name type="scientific">Forsythia ovata</name>
    <dbReference type="NCBI Taxonomy" id="205694"/>
    <lineage>
        <taxon>Eukaryota</taxon>
        <taxon>Viridiplantae</taxon>
        <taxon>Streptophyta</taxon>
        <taxon>Embryophyta</taxon>
        <taxon>Tracheophyta</taxon>
        <taxon>Spermatophyta</taxon>
        <taxon>Magnoliopsida</taxon>
        <taxon>eudicotyledons</taxon>
        <taxon>Gunneridae</taxon>
        <taxon>Pentapetalae</taxon>
        <taxon>asterids</taxon>
        <taxon>lamiids</taxon>
        <taxon>Lamiales</taxon>
        <taxon>Oleaceae</taxon>
        <taxon>Forsythieae</taxon>
        <taxon>Forsythia</taxon>
    </lineage>
</organism>
<dbReference type="EMBL" id="JBFOLJ010000010">
    <property type="protein sequence ID" value="KAL2502120.1"/>
    <property type="molecule type" value="Genomic_DNA"/>
</dbReference>
<comment type="caution">
    <text evidence="2">The sequence shown here is derived from an EMBL/GenBank/DDBJ whole genome shotgun (WGS) entry which is preliminary data.</text>
</comment>
<dbReference type="Proteomes" id="UP001604277">
    <property type="component" value="Unassembled WGS sequence"/>
</dbReference>
<sequence>MVHIGGHMEHLEPLGEKMNGRDGKRLSIKALRGSCGSSKTEGIKDETSEMKGGSWDFRSCKFWRGDPISPRTHMVNLGLTHEEMDRVVGWVEHVREMSGGHEDPKPDPEYWA</sequence>
<reference evidence="3" key="1">
    <citation type="submission" date="2024-07" db="EMBL/GenBank/DDBJ databases">
        <title>Two chromosome-level genome assemblies of Korean endemic species Abeliophyllum distichum and Forsythia ovata (Oleaceae).</title>
        <authorList>
            <person name="Jang H."/>
        </authorList>
    </citation>
    <scope>NUCLEOTIDE SEQUENCE [LARGE SCALE GENOMIC DNA]</scope>
</reference>
<accession>A0ABD1SN29</accession>
<protein>
    <submittedName>
        <fullName evidence="2">Uncharacterized protein</fullName>
    </submittedName>
</protein>